<dbReference type="AlphaFoldDB" id="A0A1Y1KIH1"/>
<dbReference type="Pfam" id="PF14956">
    <property type="entry name" value="DUF4505"/>
    <property type="match status" value="1"/>
</dbReference>
<proteinExistence type="inferred from homology"/>
<accession>A0A1Y1KIH1</accession>
<dbReference type="GeneID" id="116172459"/>
<organism evidence="3">
    <name type="scientific">Photinus pyralis</name>
    <name type="common">Common eastern firefly</name>
    <name type="synonym">Lampyris pyralis</name>
    <dbReference type="NCBI Taxonomy" id="7054"/>
    <lineage>
        <taxon>Eukaryota</taxon>
        <taxon>Metazoa</taxon>
        <taxon>Ecdysozoa</taxon>
        <taxon>Arthropoda</taxon>
        <taxon>Hexapoda</taxon>
        <taxon>Insecta</taxon>
        <taxon>Pterygota</taxon>
        <taxon>Neoptera</taxon>
        <taxon>Endopterygota</taxon>
        <taxon>Coleoptera</taxon>
        <taxon>Polyphaga</taxon>
        <taxon>Elateriformia</taxon>
        <taxon>Elateroidea</taxon>
        <taxon>Lampyridae</taxon>
        <taxon>Lampyrinae</taxon>
        <taxon>Photinus</taxon>
    </lineage>
</organism>
<dbReference type="PANTHER" id="PTHR31449:SF3">
    <property type="entry name" value="UPF0598 PROTEIN C8ORF82"/>
    <property type="match status" value="1"/>
</dbReference>
<evidence type="ECO:0000256" key="2">
    <source>
        <dbReference type="SAM" id="Phobius"/>
    </source>
</evidence>
<keyword evidence="2" id="KW-1133">Transmembrane helix</keyword>
<reference evidence="3" key="1">
    <citation type="journal article" date="2016" name="Sci. Rep.">
        <title>Molecular characterization of firefly nuptial gifts: a multi-omics approach sheds light on postcopulatory sexual selection.</title>
        <authorList>
            <person name="Al-Wathiqui N."/>
            <person name="Fallon T.R."/>
            <person name="South A."/>
            <person name="Weng J.K."/>
            <person name="Lewis S.M."/>
        </authorList>
    </citation>
    <scope>NUCLEOTIDE SEQUENCE</scope>
</reference>
<dbReference type="InterPro" id="IPR028108">
    <property type="entry name" value="DUF4505"/>
</dbReference>
<comment type="similarity">
    <text evidence="1">Belongs to the UPF0598 family.</text>
</comment>
<dbReference type="OrthoDB" id="10260024at2759"/>
<keyword evidence="2" id="KW-0812">Transmembrane</keyword>
<name>A0A1Y1KIH1_PHOPY</name>
<sequence length="243" mass="28951">MATVQPFLFYVNQLILFCCFNYISLAKHIVFVMNMQTLCRRILRSNGFSHYLRNLTYTQGQEPEPKIREYFYYIDHQGMLFLDDSKMKNFTSCFKEKKFLRFFFNQLKINHTGRYTEFPYISLCGKERNYVRCDDYPIVFTHVLEDKLAFNHAGDLLTLQFQPEKVYMLPTSGRVYHPAPEKTGSIGLVRSKLAIEFSKHFVFENGEGKPPTHFNWKDTVYELDQEWFNKALTKDIYLKKCHV</sequence>
<protein>
    <submittedName>
        <fullName evidence="3">Uncharacterized protein</fullName>
    </submittedName>
</protein>
<dbReference type="RefSeq" id="XP_031345535.1">
    <property type="nucleotide sequence ID" value="XM_031489675.1"/>
</dbReference>
<evidence type="ECO:0000256" key="1">
    <source>
        <dbReference type="ARBA" id="ARBA00006322"/>
    </source>
</evidence>
<dbReference type="EMBL" id="GEZM01084914">
    <property type="protein sequence ID" value="JAV60408.1"/>
    <property type="molecule type" value="Transcribed_RNA"/>
</dbReference>
<evidence type="ECO:0000313" key="3">
    <source>
        <dbReference type="EMBL" id="JAV60408.1"/>
    </source>
</evidence>
<keyword evidence="2" id="KW-0472">Membrane</keyword>
<feature type="transmembrane region" description="Helical" evidence="2">
    <location>
        <begin position="14"/>
        <end position="35"/>
    </location>
</feature>
<dbReference type="KEGG" id="ppyr:116172459"/>
<dbReference type="PANTHER" id="PTHR31449">
    <property type="entry name" value="UPF0598 PROTEIN C8ORF82"/>
    <property type="match status" value="1"/>
</dbReference>